<gene>
    <name evidence="1" type="ORF">L6452_18417</name>
</gene>
<evidence type="ECO:0000313" key="2">
    <source>
        <dbReference type="Proteomes" id="UP001055879"/>
    </source>
</evidence>
<reference evidence="2" key="1">
    <citation type="journal article" date="2022" name="Mol. Ecol. Resour.">
        <title>The genomes of chicory, endive, great burdock and yacon provide insights into Asteraceae palaeo-polyploidization history and plant inulin production.</title>
        <authorList>
            <person name="Fan W."/>
            <person name="Wang S."/>
            <person name="Wang H."/>
            <person name="Wang A."/>
            <person name="Jiang F."/>
            <person name="Liu H."/>
            <person name="Zhao H."/>
            <person name="Xu D."/>
            <person name="Zhang Y."/>
        </authorList>
    </citation>
    <scope>NUCLEOTIDE SEQUENCE [LARGE SCALE GENOMIC DNA]</scope>
    <source>
        <strain evidence="2">cv. Niubang</strain>
    </source>
</reference>
<reference evidence="1 2" key="2">
    <citation type="journal article" date="2022" name="Mol. Ecol. Resour.">
        <title>The genomes of chicory, endive, great burdock and yacon provide insights into Asteraceae paleo-polyploidization history and plant inulin production.</title>
        <authorList>
            <person name="Fan W."/>
            <person name="Wang S."/>
            <person name="Wang H."/>
            <person name="Wang A."/>
            <person name="Jiang F."/>
            <person name="Liu H."/>
            <person name="Zhao H."/>
            <person name="Xu D."/>
            <person name="Zhang Y."/>
        </authorList>
    </citation>
    <scope>NUCLEOTIDE SEQUENCE [LARGE SCALE GENOMIC DNA]</scope>
    <source>
        <strain evidence="2">cv. Niubang</strain>
    </source>
</reference>
<comment type="caution">
    <text evidence="1">The sequence shown here is derived from an EMBL/GenBank/DDBJ whole genome shotgun (WGS) entry which is preliminary data.</text>
</comment>
<keyword evidence="2" id="KW-1185">Reference proteome</keyword>
<evidence type="ECO:0000313" key="1">
    <source>
        <dbReference type="EMBL" id="KAI3729752.1"/>
    </source>
</evidence>
<name>A0ACB9C5Z2_ARCLA</name>
<dbReference type="EMBL" id="CM042051">
    <property type="protein sequence ID" value="KAI3729752.1"/>
    <property type="molecule type" value="Genomic_DNA"/>
</dbReference>
<organism evidence="1 2">
    <name type="scientific">Arctium lappa</name>
    <name type="common">Greater burdock</name>
    <name type="synonym">Lappa major</name>
    <dbReference type="NCBI Taxonomy" id="4217"/>
    <lineage>
        <taxon>Eukaryota</taxon>
        <taxon>Viridiplantae</taxon>
        <taxon>Streptophyta</taxon>
        <taxon>Embryophyta</taxon>
        <taxon>Tracheophyta</taxon>
        <taxon>Spermatophyta</taxon>
        <taxon>Magnoliopsida</taxon>
        <taxon>eudicotyledons</taxon>
        <taxon>Gunneridae</taxon>
        <taxon>Pentapetalae</taxon>
        <taxon>asterids</taxon>
        <taxon>campanulids</taxon>
        <taxon>Asterales</taxon>
        <taxon>Asteraceae</taxon>
        <taxon>Carduoideae</taxon>
        <taxon>Cardueae</taxon>
        <taxon>Arctiinae</taxon>
        <taxon>Arctium</taxon>
    </lineage>
</organism>
<dbReference type="Proteomes" id="UP001055879">
    <property type="component" value="Linkage Group LG05"/>
</dbReference>
<protein>
    <submittedName>
        <fullName evidence="1">Uncharacterized protein</fullName>
    </submittedName>
</protein>
<accession>A0ACB9C5Z2</accession>
<sequence>MIFELNSLNGYFSLDSSSIRSIELNDVDQSKSLISNSDQQKKNGNGALPNTSQTSTPKIRNQGCHP</sequence>
<proteinExistence type="predicted"/>